<feature type="domain" description="Glyoxalase/fosfomycin resistance/dioxygenase" evidence="1">
    <location>
        <begin position="56"/>
        <end position="166"/>
    </location>
</feature>
<dbReference type="EMBL" id="AMGV01000002">
    <property type="protein sequence ID" value="KEF60316.1"/>
    <property type="molecule type" value="Genomic_DNA"/>
</dbReference>
<dbReference type="Proteomes" id="UP000027920">
    <property type="component" value="Unassembled WGS sequence"/>
</dbReference>
<dbReference type="RefSeq" id="XP_013262906.1">
    <property type="nucleotide sequence ID" value="XM_013407452.1"/>
</dbReference>
<dbReference type="PANTHER" id="PTHR33993">
    <property type="entry name" value="GLYOXALASE-RELATED"/>
    <property type="match status" value="1"/>
</dbReference>
<evidence type="ECO:0000313" key="3">
    <source>
        <dbReference type="Proteomes" id="UP000027920"/>
    </source>
</evidence>
<dbReference type="InterPro" id="IPR004360">
    <property type="entry name" value="Glyas_Fos-R_dOase_dom"/>
</dbReference>
<dbReference type="SUPFAM" id="SSF54593">
    <property type="entry name" value="Glyoxalase/Bleomycin resistance protein/Dihydroxybiphenyl dioxygenase"/>
    <property type="match status" value="1"/>
</dbReference>
<dbReference type="Gene3D" id="3.10.180.10">
    <property type="entry name" value="2,3-Dihydroxybiphenyl 1,2-Dioxygenase, domain 1"/>
    <property type="match status" value="1"/>
</dbReference>
<comment type="caution">
    <text evidence="2">The sequence shown here is derived from an EMBL/GenBank/DDBJ whole genome shotgun (WGS) entry which is preliminary data.</text>
</comment>
<dbReference type="GeneID" id="25276822"/>
<protein>
    <recommendedName>
        <fullName evidence="1">Glyoxalase/fosfomycin resistance/dioxygenase domain-containing protein</fullName>
    </recommendedName>
</protein>
<dbReference type="InterPro" id="IPR029068">
    <property type="entry name" value="Glyas_Bleomycin-R_OHBP_Dase"/>
</dbReference>
<reference evidence="2 3" key="1">
    <citation type="submission" date="2013-03" db="EMBL/GenBank/DDBJ databases">
        <title>The Genome Sequence of Exophiala aquamarina CBS 119918.</title>
        <authorList>
            <consortium name="The Broad Institute Genomics Platform"/>
            <person name="Cuomo C."/>
            <person name="de Hoog S."/>
            <person name="Gorbushina A."/>
            <person name="Walker B."/>
            <person name="Young S.K."/>
            <person name="Zeng Q."/>
            <person name="Gargeya S."/>
            <person name="Fitzgerald M."/>
            <person name="Haas B."/>
            <person name="Abouelleil A."/>
            <person name="Allen A.W."/>
            <person name="Alvarado L."/>
            <person name="Arachchi H.M."/>
            <person name="Berlin A.M."/>
            <person name="Chapman S.B."/>
            <person name="Gainer-Dewar J."/>
            <person name="Goldberg J."/>
            <person name="Griggs A."/>
            <person name="Gujja S."/>
            <person name="Hansen M."/>
            <person name="Howarth C."/>
            <person name="Imamovic A."/>
            <person name="Ireland A."/>
            <person name="Larimer J."/>
            <person name="McCowan C."/>
            <person name="Murphy C."/>
            <person name="Pearson M."/>
            <person name="Poon T.W."/>
            <person name="Priest M."/>
            <person name="Roberts A."/>
            <person name="Saif S."/>
            <person name="Shea T."/>
            <person name="Sisk P."/>
            <person name="Sykes S."/>
            <person name="Wortman J."/>
            <person name="Nusbaum C."/>
            <person name="Birren B."/>
        </authorList>
    </citation>
    <scope>NUCLEOTIDE SEQUENCE [LARGE SCALE GENOMIC DNA]</scope>
    <source>
        <strain evidence="2 3">CBS 119918</strain>
    </source>
</reference>
<name>A0A072PKD3_9EURO</name>
<dbReference type="CDD" id="cd07247">
    <property type="entry name" value="SgaA_N_like"/>
    <property type="match status" value="1"/>
</dbReference>
<sequence length="173" mass="19494">MAKTWTPPKDGTPCWINVLATDVPREIALKKQPINDCQSFLPWNSELTLLVSLCTAKKFYSEVFNWTFPRRESHHGKPLDENEIALFEAPGQPCPGGGITRVSQEEWAANRSGLSRKGVVLYLYVDDINAWEEKIVSNGGKKMSGIEPEGEMALMQHFEDTEGNYLGIYSMKK</sequence>
<dbReference type="OrthoDB" id="4119842at2759"/>
<accession>A0A072PKD3</accession>
<keyword evidence="3" id="KW-1185">Reference proteome</keyword>
<evidence type="ECO:0000259" key="1">
    <source>
        <dbReference type="Pfam" id="PF00903"/>
    </source>
</evidence>
<dbReference type="Pfam" id="PF00903">
    <property type="entry name" value="Glyoxalase"/>
    <property type="match status" value="1"/>
</dbReference>
<dbReference type="AlphaFoldDB" id="A0A072PKD3"/>
<dbReference type="PANTHER" id="PTHR33993:SF2">
    <property type="entry name" value="VOC DOMAIN-CONTAINING PROTEIN"/>
    <property type="match status" value="1"/>
</dbReference>
<dbReference type="InterPro" id="IPR052164">
    <property type="entry name" value="Anthracycline_SecMetBiosynth"/>
</dbReference>
<gene>
    <name evidence="2" type="ORF">A1O9_01876</name>
</gene>
<dbReference type="STRING" id="1182545.A0A072PKD3"/>
<organism evidence="2 3">
    <name type="scientific">Exophiala aquamarina CBS 119918</name>
    <dbReference type="NCBI Taxonomy" id="1182545"/>
    <lineage>
        <taxon>Eukaryota</taxon>
        <taxon>Fungi</taxon>
        <taxon>Dikarya</taxon>
        <taxon>Ascomycota</taxon>
        <taxon>Pezizomycotina</taxon>
        <taxon>Eurotiomycetes</taxon>
        <taxon>Chaetothyriomycetidae</taxon>
        <taxon>Chaetothyriales</taxon>
        <taxon>Herpotrichiellaceae</taxon>
        <taxon>Exophiala</taxon>
    </lineage>
</organism>
<dbReference type="HOGENOM" id="CLU_127592_4_0_1"/>
<dbReference type="VEuPathDB" id="FungiDB:A1O9_01876"/>
<proteinExistence type="predicted"/>
<evidence type="ECO:0000313" key="2">
    <source>
        <dbReference type="EMBL" id="KEF60316.1"/>
    </source>
</evidence>